<organism evidence="2">
    <name type="scientific">Myoviridae sp. ctbwh6</name>
    <dbReference type="NCBI Taxonomy" id="2827611"/>
    <lineage>
        <taxon>Viruses</taxon>
        <taxon>Duplodnaviria</taxon>
        <taxon>Heunggongvirae</taxon>
        <taxon>Uroviricota</taxon>
        <taxon>Caudoviricetes</taxon>
    </lineage>
</organism>
<feature type="domain" description="Cyanophage baseplate Pam3 plug gp18" evidence="1">
    <location>
        <begin position="4"/>
        <end position="99"/>
    </location>
</feature>
<evidence type="ECO:0000259" key="1">
    <source>
        <dbReference type="Pfam" id="PF22479"/>
    </source>
</evidence>
<dbReference type="EMBL" id="BK015852">
    <property type="protein sequence ID" value="DAD69582.1"/>
    <property type="molecule type" value="Genomic_DNA"/>
</dbReference>
<accession>A0A8S5LHU7</accession>
<name>A0A8S5LHU7_9CAUD</name>
<dbReference type="InterPro" id="IPR054252">
    <property type="entry name" value="Pam3_gp18"/>
</dbReference>
<evidence type="ECO:0000313" key="2">
    <source>
        <dbReference type="EMBL" id="DAD69582.1"/>
    </source>
</evidence>
<proteinExistence type="predicted"/>
<reference evidence="2" key="1">
    <citation type="journal article" date="2021" name="Proc. Natl. Acad. Sci. U.S.A.">
        <title>A Catalog of Tens of Thousands of Viruses from Human Metagenomes Reveals Hidden Associations with Chronic Diseases.</title>
        <authorList>
            <person name="Tisza M.J."/>
            <person name="Buck C.B."/>
        </authorList>
    </citation>
    <scope>NUCLEOTIDE SEQUENCE</scope>
    <source>
        <strain evidence="2">Ctbwh6</strain>
    </source>
</reference>
<sequence>MEHIIIEVPDLNDSISRIALLGKQYQLRFTWNDTGGYWMFGVMDSLGQPLVVGTKIVPQFPLNLFWGTESTPQGVFAALTEGTAIGRDDFVSGKARFVFIPAE</sequence>
<dbReference type="Pfam" id="PF22479">
    <property type="entry name" value="Pam3_gp18"/>
    <property type="match status" value="1"/>
</dbReference>
<protein>
    <recommendedName>
        <fullName evidence="1">Cyanophage baseplate Pam3 plug gp18 domain-containing protein</fullName>
    </recommendedName>
</protein>